<proteinExistence type="predicted"/>
<sequence>MTIQHYKGRLKNNIRSISDNFAQMLTTAKVNGPEDSVKNSTSKLGEYYTNKNEMTTCAVLILKSTDQLLRFTQDMKEFLVLRDFSFPTQTVHN</sequence>
<reference evidence="2" key="1">
    <citation type="submission" date="2016-11" db="UniProtKB">
        <authorList>
            <consortium name="WormBaseParasite"/>
        </authorList>
    </citation>
    <scope>IDENTIFICATION</scope>
    <source>
        <strain evidence="2">KR3021</strain>
    </source>
</reference>
<evidence type="ECO:0000313" key="2">
    <source>
        <dbReference type="WBParaSite" id="RSKR_0000045400.1"/>
    </source>
</evidence>
<dbReference type="WBParaSite" id="RSKR_0000045400.1">
    <property type="protein sequence ID" value="RSKR_0000045400.1"/>
    <property type="gene ID" value="RSKR_0000045400"/>
</dbReference>
<dbReference type="Proteomes" id="UP000095286">
    <property type="component" value="Unplaced"/>
</dbReference>
<organism evidence="1 2">
    <name type="scientific">Rhabditophanes sp. KR3021</name>
    <dbReference type="NCBI Taxonomy" id="114890"/>
    <lineage>
        <taxon>Eukaryota</taxon>
        <taxon>Metazoa</taxon>
        <taxon>Ecdysozoa</taxon>
        <taxon>Nematoda</taxon>
        <taxon>Chromadorea</taxon>
        <taxon>Rhabditida</taxon>
        <taxon>Tylenchina</taxon>
        <taxon>Panagrolaimomorpha</taxon>
        <taxon>Strongyloidoidea</taxon>
        <taxon>Alloionematidae</taxon>
        <taxon>Rhabditophanes</taxon>
    </lineage>
</organism>
<evidence type="ECO:0000313" key="1">
    <source>
        <dbReference type="Proteomes" id="UP000095286"/>
    </source>
</evidence>
<name>A0AC35TH40_9BILA</name>
<protein>
    <submittedName>
        <fullName evidence="2">Mediator of RNA polymerase II transcription subunit 22</fullName>
    </submittedName>
</protein>
<accession>A0AC35TH40</accession>